<organism evidence="2">
    <name type="scientific">marine metagenome</name>
    <dbReference type="NCBI Taxonomy" id="408172"/>
    <lineage>
        <taxon>unclassified sequences</taxon>
        <taxon>metagenomes</taxon>
        <taxon>ecological metagenomes</taxon>
    </lineage>
</organism>
<protein>
    <recommendedName>
        <fullName evidence="3">Solute-binding protein family 3/N-terminal domain-containing protein</fullName>
    </recommendedName>
</protein>
<dbReference type="Gene3D" id="3.40.190.10">
    <property type="entry name" value="Periplasmic binding protein-like II"/>
    <property type="match status" value="2"/>
</dbReference>
<evidence type="ECO:0000313" key="2">
    <source>
        <dbReference type="EMBL" id="SVD41848.1"/>
    </source>
</evidence>
<feature type="transmembrane region" description="Helical" evidence="1">
    <location>
        <begin position="12"/>
        <end position="33"/>
    </location>
</feature>
<keyword evidence="1" id="KW-0472">Membrane</keyword>
<dbReference type="Pfam" id="PF12974">
    <property type="entry name" value="Phosphonate-bd"/>
    <property type="match status" value="1"/>
</dbReference>
<keyword evidence="1" id="KW-0812">Transmembrane</keyword>
<reference evidence="2" key="1">
    <citation type="submission" date="2018-05" db="EMBL/GenBank/DDBJ databases">
        <authorList>
            <person name="Lanie J.A."/>
            <person name="Ng W.-L."/>
            <person name="Kazmierczak K.M."/>
            <person name="Andrzejewski T.M."/>
            <person name="Davidsen T.M."/>
            <person name="Wayne K.J."/>
            <person name="Tettelin H."/>
            <person name="Glass J.I."/>
            <person name="Rusch D."/>
            <person name="Podicherti R."/>
            <person name="Tsui H.-C.T."/>
            <person name="Winkler M.E."/>
        </authorList>
    </citation>
    <scope>NUCLEOTIDE SEQUENCE</scope>
</reference>
<evidence type="ECO:0008006" key="3">
    <source>
        <dbReference type="Google" id="ProtNLM"/>
    </source>
</evidence>
<dbReference type="PANTHER" id="PTHR30024">
    <property type="entry name" value="ALIPHATIC SULFONATES-BINDING PROTEIN-RELATED"/>
    <property type="match status" value="1"/>
</dbReference>
<dbReference type="SUPFAM" id="SSF53850">
    <property type="entry name" value="Periplasmic binding protein-like II"/>
    <property type="match status" value="1"/>
</dbReference>
<accession>A0A382V7F4</accession>
<evidence type="ECO:0000256" key="1">
    <source>
        <dbReference type="SAM" id="Phobius"/>
    </source>
</evidence>
<dbReference type="PANTHER" id="PTHR30024:SF17">
    <property type="entry name" value="SOLUTE-BINDING PROTEIN FAMILY 3_N-TERMINAL DOMAIN-CONTAINING PROTEIN"/>
    <property type="match status" value="1"/>
</dbReference>
<keyword evidence="1" id="KW-1133">Transmembrane helix</keyword>
<name>A0A382V7F4_9ZZZZ</name>
<dbReference type="AlphaFoldDB" id="A0A382V7F4"/>
<feature type="non-terminal residue" evidence="2">
    <location>
        <position position="244"/>
    </location>
</feature>
<dbReference type="EMBL" id="UINC01149398">
    <property type="protein sequence ID" value="SVD41848.1"/>
    <property type="molecule type" value="Genomic_DNA"/>
</dbReference>
<dbReference type="CDD" id="cd01071">
    <property type="entry name" value="PBP2_PhnD_like"/>
    <property type="match status" value="1"/>
</dbReference>
<sequence>MKKYLYRILKILGIMLTEVSLIMTMFASTSWAGKPIRIAITDLEGLEQLQREFGSFRDLLSKKTGLTIKFFPVASRTAAVEAMRSKKIDFALSGPAEYVIFRVRTKAEPVVGFSRPDYFAPIIVMADSGITKVKDLKGKKVAVGPIGSTSKHLAPMQIIKDNGIDPLKDIKVIHTSVKLGWEALKRGDVAAFGTTNDKFLTLRSKEKQFEPGAFRVIARGPDLPNDVLLVRPGIDKKIIEMLRH</sequence>
<gene>
    <name evidence="2" type="ORF">METZ01_LOCUS394702</name>
</gene>
<proteinExistence type="predicted"/>